<dbReference type="EMBL" id="KK102005">
    <property type="protein sequence ID" value="KIY98957.1"/>
    <property type="molecule type" value="Genomic_DNA"/>
</dbReference>
<evidence type="ECO:0000259" key="6">
    <source>
        <dbReference type="Pfam" id="PF00031"/>
    </source>
</evidence>
<feature type="compositionally biased region" description="Acidic residues" evidence="5">
    <location>
        <begin position="385"/>
        <end position="409"/>
    </location>
</feature>
<dbReference type="GO" id="GO:0071036">
    <property type="term" value="P:nuclear polyadenylation-dependent snoRNA catabolic process"/>
    <property type="evidence" value="ECO:0007669"/>
    <property type="project" value="TreeGrafter"/>
</dbReference>
<comment type="subcellular location">
    <subcellularLocation>
        <location evidence="1">Nucleus</location>
    </subcellularLocation>
</comment>
<dbReference type="RefSeq" id="XP_013897977.1">
    <property type="nucleotide sequence ID" value="XM_014042523.1"/>
</dbReference>
<dbReference type="GO" id="GO:0071037">
    <property type="term" value="P:nuclear polyadenylation-dependent snRNA catabolic process"/>
    <property type="evidence" value="ECO:0007669"/>
    <property type="project" value="TreeGrafter"/>
</dbReference>
<gene>
    <name evidence="7" type="ORF">MNEG_9006</name>
</gene>
<keyword evidence="2" id="KW-0789">Thiol protease inhibitor</keyword>
<dbReference type="OrthoDB" id="391817at2759"/>
<dbReference type="InterPro" id="IPR046350">
    <property type="entry name" value="Cystatin_sf"/>
</dbReference>
<dbReference type="GO" id="GO:0071038">
    <property type="term" value="P:TRAMP-dependent tRNA surveillance pathway"/>
    <property type="evidence" value="ECO:0007669"/>
    <property type="project" value="TreeGrafter"/>
</dbReference>
<evidence type="ECO:0000313" key="8">
    <source>
        <dbReference type="Proteomes" id="UP000054498"/>
    </source>
</evidence>
<dbReference type="Gene3D" id="3.60.10.10">
    <property type="entry name" value="Endonuclease/exonuclease/phosphatase"/>
    <property type="match status" value="1"/>
</dbReference>
<dbReference type="GO" id="GO:0004869">
    <property type="term" value="F:cysteine-type endopeptidase inhibitor activity"/>
    <property type="evidence" value="ECO:0007669"/>
    <property type="project" value="UniProtKB-KW"/>
</dbReference>
<dbReference type="GO" id="GO:0071035">
    <property type="term" value="P:nuclear polyadenylation-dependent rRNA catabolic process"/>
    <property type="evidence" value="ECO:0007669"/>
    <property type="project" value="TreeGrafter"/>
</dbReference>
<accession>A0A0D2JHX4</accession>
<evidence type="ECO:0000256" key="5">
    <source>
        <dbReference type="SAM" id="MobiDB-lite"/>
    </source>
</evidence>
<dbReference type="GeneID" id="25741881"/>
<feature type="compositionally biased region" description="Low complexity" evidence="5">
    <location>
        <begin position="285"/>
        <end position="303"/>
    </location>
</feature>
<feature type="domain" description="Cystatin" evidence="6">
    <location>
        <begin position="742"/>
        <end position="799"/>
    </location>
</feature>
<dbReference type="InterPro" id="IPR036691">
    <property type="entry name" value="Endo/exonu/phosph_ase_sf"/>
</dbReference>
<evidence type="ECO:0000256" key="4">
    <source>
        <dbReference type="ARBA" id="ARBA00023242"/>
    </source>
</evidence>
<keyword evidence="3" id="KW-0677">Repeat</keyword>
<keyword evidence="2" id="KW-0646">Protease inhibitor</keyword>
<dbReference type="InterPro" id="IPR051644">
    <property type="entry name" value="TRAMP_AT-DNA-binding"/>
</dbReference>
<dbReference type="STRING" id="145388.A0A0D2JHX4"/>
<dbReference type="SUPFAM" id="SSF54403">
    <property type="entry name" value="Cystatin/monellin"/>
    <property type="match status" value="2"/>
</dbReference>
<dbReference type="AlphaFoldDB" id="A0A0D2JHX4"/>
<name>A0A0D2JHX4_9CHLO</name>
<feature type="region of interest" description="Disordered" evidence="5">
    <location>
        <begin position="241"/>
        <end position="457"/>
    </location>
</feature>
<dbReference type="GO" id="GO:0003723">
    <property type="term" value="F:RNA binding"/>
    <property type="evidence" value="ECO:0007669"/>
    <property type="project" value="TreeGrafter"/>
</dbReference>
<feature type="compositionally biased region" description="Gly residues" evidence="5">
    <location>
        <begin position="439"/>
        <end position="454"/>
    </location>
</feature>
<evidence type="ECO:0000313" key="7">
    <source>
        <dbReference type="EMBL" id="KIY98957.1"/>
    </source>
</evidence>
<reference evidence="7 8" key="1">
    <citation type="journal article" date="2013" name="BMC Genomics">
        <title>Reconstruction of the lipid metabolism for the microalga Monoraphidium neglectum from its genome sequence reveals characteristics suitable for biofuel production.</title>
        <authorList>
            <person name="Bogen C."/>
            <person name="Al-Dilaimi A."/>
            <person name="Albersmeier A."/>
            <person name="Wichmann J."/>
            <person name="Grundmann M."/>
            <person name="Rupp O."/>
            <person name="Lauersen K.J."/>
            <person name="Blifernez-Klassen O."/>
            <person name="Kalinowski J."/>
            <person name="Goesmann A."/>
            <person name="Mussgnug J.H."/>
            <person name="Kruse O."/>
        </authorList>
    </citation>
    <scope>NUCLEOTIDE SEQUENCE [LARGE SCALE GENOMIC DNA]</scope>
    <source>
        <strain evidence="7 8">SAG 48.87</strain>
    </source>
</reference>
<dbReference type="PANTHER" id="PTHR46543">
    <property type="entry name" value="ZINC FINGER CCHC DOMAIN-CONTAINING PROTEIN 7"/>
    <property type="match status" value="1"/>
</dbReference>
<organism evidence="7 8">
    <name type="scientific">Monoraphidium neglectum</name>
    <dbReference type="NCBI Taxonomy" id="145388"/>
    <lineage>
        <taxon>Eukaryota</taxon>
        <taxon>Viridiplantae</taxon>
        <taxon>Chlorophyta</taxon>
        <taxon>core chlorophytes</taxon>
        <taxon>Chlorophyceae</taxon>
        <taxon>CS clade</taxon>
        <taxon>Sphaeropleales</taxon>
        <taxon>Selenastraceae</taxon>
        <taxon>Monoraphidium</taxon>
    </lineage>
</organism>
<dbReference type="GO" id="GO:0071039">
    <property type="term" value="P:nuclear polyadenylation-dependent CUT catabolic process"/>
    <property type="evidence" value="ECO:0007669"/>
    <property type="project" value="TreeGrafter"/>
</dbReference>
<dbReference type="GO" id="GO:0031499">
    <property type="term" value="C:TRAMP complex"/>
    <property type="evidence" value="ECO:0007669"/>
    <property type="project" value="TreeGrafter"/>
</dbReference>
<evidence type="ECO:0000256" key="3">
    <source>
        <dbReference type="ARBA" id="ARBA00022737"/>
    </source>
</evidence>
<dbReference type="PROSITE" id="PS00287">
    <property type="entry name" value="CYSTATIN"/>
    <property type="match status" value="2"/>
</dbReference>
<dbReference type="SUPFAM" id="SSF56219">
    <property type="entry name" value="DNase I-like"/>
    <property type="match status" value="1"/>
</dbReference>
<keyword evidence="8" id="KW-1185">Reference proteome</keyword>
<dbReference type="Pfam" id="PF00031">
    <property type="entry name" value="Cystatin"/>
    <property type="match status" value="1"/>
</dbReference>
<evidence type="ECO:0000256" key="2">
    <source>
        <dbReference type="ARBA" id="ARBA00022704"/>
    </source>
</evidence>
<proteinExistence type="predicted"/>
<protein>
    <recommendedName>
        <fullName evidence="6">Cystatin domain-containing protein</fullName>
    </recommendedName>
</protein>
<dbReference type="KEGG" id="mng:MNEG_9006"/>
<dbReference type="Proteomes" id="UP000054498">
    <property type="component" value="Unassembled WGS sequence"/>
</dbReference>
<dbReference type="PANTHER" id="PTHR46543:SF2">
    <property type="entry name" value="AGAP013096-PA"/>
    <property type="match status" value="1"/>
</dbReference>
<feature type="compositionally biased region" description="Basic and acidic residues" evidence="5">
    <location>
        <begin position="336"/>
        <end position="351"/>
    </location>
</feature>
<keyword evidence="4" id="KW-0539">Nucleus</keyword>
<dbReference type="CDD" id="cd00042">
    <property type="entry name" value="CY"/>
    <property type="match status" value="1"/>
</dbReference>
<dbReference type="InterPro" id="IPR018073">
    <property type="entry name" value="Prot_inh_cystat_CS"/>
</dbReference>
<dbReference type="GO" id="GO:0071031">
    <property type="term" value="P:nuclear mRNA surveillance of mRNA 3'-end processing"/>
    <property type="evidence" value="ECO:0007669"/>
    <property type="project" value="TreeGrafter"/>
</dbReference>
<feature type="compositionally biased region" description="Low complexity" evidence="5">
    <location>
        <begin position="363"/>
        <end position="384"/>
    </location>
</feature>
<dbReference type="InterPro" id="IPR000010">
    <property type="entry name" value="Cystatin_dom"/>
</dbReference>
<dbReference type="Gene3D" id="3.10.450.10">
    <property type="match status" value="2"/>
</dbReference>
<evidence type="ECO:0000256" key="1">
    <source>
        <dbReference type="ARBA" id="ARBA00004123"/>
    </source>
</evidence>
<feature type="compositionally biased region" description="Basic and acidic residues" evidence="5">
    <location>
        <begin position="260"/>
        <end position="273"/>
    </location>
</feature>
<sequence length="828" mass="85077">MDELSAQGKQVIAVGDFNVAPHQADLYPGAGPLEGCYEGDELAAMRGLMAAYPDAWRRLHPDDCDKFTVWDTKTSARPFNRCPPCREDAPLLWLEPQGDTQGNGYAAADPNAPNLGALTARPLCASASGNATQGCRIDFVMLSPGLLDRLEACEIRYDLPHSWSDHAPVTCDIRLDPPAPQRPPCREWLQLQRRFVDPNQRSIKSMFGARPGRVGAGGRAAGAAASAIAPAAAAAAAAGDGPAASVGAPELGKGPQAHGPVEESARSRSKSEEGAPPAKRRRAGDTVGAAPAAAGAGASAGAAPGDGGRAGDREGRLGAASPPPQGEHGDGGGQAGKRERGSDGDLREGAHKRLTGSDVEIGQQQQQQQQPEEQQQQQQQQQEEQQQEEEEQQQQQPEEEQQQQEEEQQQEPQKQQLLPSKRNGANPKAATGGKRKGSVGRGGKGGSGRGGGKGSAARAADKSLFDCPVSQLSTRAPGVVVAGGISCNVPDPNAAAAAAFALKALGGPSPRNGPLTVSSVLNYGTQVASNSIRRFVTFAFADAKGGHGVLQAEVLVQPQGGLKLLGSRRVPTSALAASASAKAAPAGPLYACGAPGAAGGVACAGAGPNPDAERAATFALRQINAAGAFARGPATFITTTRPYATQVVAGLNYFLTFVVTTPDGHAAVVQAKVYQNLQRQQSLTAWALAPQAALLGATAAPVAPAAPAAKTAPAPAARLPTAAAKAPLFTCPVAGRPGGLFCRPADADATRAAEVALAQINAAKGVTGGPLKLKAVTTYATQVVAGTNYWVDFVAKDAAGADKRIQARVFRPLPVYGGDWKLSEYVVL</sequence>